<evidence type="ECO:0000256" key="6">
    <source>
        <dbReference type="ARBA" id="ARBA00022989"/>
    </source>
</evidence>
<gene>
    <name evidence="10" type="primary">pilA</name>
    <name evidence="10" type="ORF">VSU01S_33470</name>
</gene>
<dbReference type="Proteomes" id="UP000321113">
    <property type="component" value="Unassembled WGS sequence"/>
</dbReference>
<dbReference type="Pfam" id="PF00114">
    <property type="entry name" value="Pilin"/>
    <property type="match status" value="1"/>
</dbReference>
<name>A0A511QX67_9VIBR</name>
<reference evidence="10 11" key="1">
    <citation type="submission" date="2019-07" db="EMBL/GenBank/DDBJ databases">
        <title>Whole genome shotgun sequence of Vibrio superstes NBRC 103154.</title>
        <authorList>
            <person name="Hosoyama A."/>
            <person name="Uohara A."/>
            <person name="Ohji S."/>
            <person name="Ichikawa N."/>
        </authorList>
    </citation>
    <scope>NUCLEOTIDE SEQUENCE [LARGE SCALE GENOMIC DNA]</scope>
    <source>
        <strain evidence="10 11">NBRC 103154</strain>
    </source>
</reference>
<evidence type="ECO:0000313" key="10">
    <source>
        <dbReference type="EMBL" id="GEM81102.1"/>
    </source>
</evidence>
<keyword evidence="6 9" id="KW-1133">Transmembrane helix</keyword>
<dbReference type="Pfam" id="PF07963">
    <property type="entry name" value="N_methyl"/>
    <property type="match status" value="1"/>
</dbReference>
<comment type="subcellular location">
    <subcellularLocation>
        <location evidence="1">Membrane</location>
        <topology evidence="1">Single-pass membrane protein</topology>
    </subcellularLocation>
</comment>
<evidence type="ECO:0000256" key="5">
    <source>
        <dbReference type="ARBA" id="ARBA00022692"/>
    </source>
</evidence>
<dbReference type="InterPro" id="IPR001082">
    <property type="entry name" value="Pilin"/>
</dbReference>
<evidence type="ECO:0000256" key="3">
    <source>
        <dbReference type="ARBA" id="ARBA00011156"/>
    </source>
</evidence>
<dbReference type="PANTHER" id="PTHR30093:SF44">
    <property type="entry name" value="TYPE II SECRETION SYSTEM CORE PROTEIN G"/>
    <property type="match status" value="1"/>
</dbReference>
<dbReference type="GO" id="GO:0016020">
    <property type="term" value="C:membrane"/>
    <property type="evidence" value="ECO:0007669"/>
    <property type="project" value="UniProtKB-SubCell"/>
</dbReference>
<evidence type="ECO:0000256" key="1">
    <source>
        <dbReference type="ARBA" id="ARBA00004167"/>
    </source>
</evidence>
<evidence type="ECO:0000256" key="2">
    <source>
        <dbReference type="ARBA" id="ARBA00005233"/>
    </source>
</evidence>
<dbReference type="EMBL" id="BJXK01000017">
    <property type="protein sequence ID" value="GEM81102.1"/>
    <property type="molecule type" value="Genomic_DNA"/>
</dbReference>
<evidence type="ECO:0000256" key="4">
    <source>
        <dbReference type="ARBA" id="ARBA00022481"/>
    </source>
</evidence>
<keyword evidence="5 9" id="KW-0812">Transmembrane</keyword>
<feature type="transmembrane region" description="Helical" evidence="9">
    <location>
        <begin position="7"/>
        <end position="31"/>
    </location>
</feature>
<comment type="subunit">
    <text evidence="3">The pili are polar flexible filaments of about 5.4 nanometers diameter and 2.5 micrometers average length; they consist of only a single polypeptide chain arranged in a helical configuration of five subunits per turn in the assembled pilus.</text>
</comment>
<evidence type="ECO:0000313" key="11">
    <source>
        <dbReference type="Proteomes" id="UP000321113"/>
    </source>
</evidence>
<dbReference type="InterPro" id="IPR045584">
    <property type="entry name" value="Pilin-like"/>
</dbReference>
<protein>
    <submittedName>
        <fullName evidence="10">Pilin</fullName>
    </submittedName>
</protein>
<dbReference type="SUPFAM" id="SSF54523">
    <property type="entry name" value="Pili subunits"/>
    <property type="match status" value="1"/>
</dbReference>
<dbReference type="GO" id="GO:0015628">
    <property type="term" value="P:protein secretion by the type II secretion system"/>
    <property type="evidence" value="ECO:0007669"/>
    <property type="project" value="InterPro"/>
</dbReference>
<dbReference type="Gene3D" id="3.30.700.10">
    <property type="entry name" value="Glycoprotein, Type 4 Pilin"/>
    <property type="match status" value="1"/>
</dbReference>
<dbReference type="RefSeq" id="WP_119011281.1">
    <property type="nucleotide sequence ID" value="NZ_BJXK01000017.1"/>
</dbReference>
<keyword evidence="11" id="KW-1185">Reference proteome</keyword>
<evidence type="ECO:0000256" key="8">
    <source>
        <dbReference type="RuleBase" id="RU000389"/>
    </source>
</evidence>
<dbReference type="InterPro" id="IPR012902">
    <property type="entry name" value="N_methyl_site"/>
</dbReference>
<keyword evidence="7 9" id="KW-0472">Membrane</keyword>
<keyword evidence="4" id="KW-0488">Methylation</keyword>
<comment type="caution">
    <text evidence="10">The sequence shown here is derived from an EMBL/GenBank/DDBJ whole genome shotgun (WGS) entry which is preliminary data.</text>
</comment>
<dbReference type="PROSITE" id="PS00409">
    <property type="entry name" value="PROKAR_NTER_METHYL"/>
    <property type="match status" value="1"/>
</dbReference>
<sequence>MSRKQTGFTLIELMIVVAIIGVLSAIGIPMYQDYVKKSELASATATLRGLLTKAELYYLDQGSFPTVLTDINTVSSAGGSIGEVGISGNQLQFTFSSTGSSLDGSSVSFARDDTSGWSCSVSGAVGIDKPKGCQ</sequence>
<evidence type="ECO:0000256" key="9">
    <source>
        <dbReference type="SAM" id="Phobius"/>
    </source>
</evidence>
<organism evidence="10 11">
    <name type="scientific">Vibrio superstes NBRC 103154</name>
    <dbReference type="NCBI Taxonomy" id="1219062"/>
    <lineage>
        <taxon>Bacteria</taxon>
        <taxon>Pseudomonadati</taxon>
        <taxon>Pseudomonadota</taxon>
        <taxon>Gammaproteobacteria</taxon>
        <taxon>Vibrionales</taxon>
        <taxon>Vibrionaceae</taxon>
        <taxon>Vibrio</taxon>
    </lineage>
</organism>
<dbReference type="NCBIfam" id="TIGR02532">
    <property type="entry name" value="IV_pilin_GFxxxE"/>
    <property type="match status" value="1"/>
</dbReference>
<dbReference type="AlphaFoldDB" id="A0A511QX67"/>
<dbReference type="InterPro" id="IPR000983">
    <property type="entry name" value="Bac_GSPG_pilin"/>
</dbReference>
<keyword evidence="8" id="KW-0281">Fimbrium</keyword>
<dbReference type="GO" id="GO:0009289">
    <property type="term" value="C:pilus"/>
    <property type="evidence" value="ECO:0007669"/>
    <property type="project" value="InterPro"/>
</dbReference>
<dbReference type="PANTHER" id="PTHR30093">
    <property type="entry name" value="GENERAL SECRETION PATHWAY PROTEIN G"/>
    <property type="match status" value="1"/>
</dbReference>
<dbReference type="GO" id="GO:0007155">
    <property type="term" value="P:cell adhesion"/>
    <property type="evidence" value="ECO:0007669"/>
    <property type="project" value="InterPro"/>
</dbReference>
<evidence type="ECO:0000256" key="7">
    <source>
        <dbReference type="ARBA" id="ARBA00023136"/>
    </source>
</evidence>
<dbReference type="PRINTS" id="PR00813">
    <property type="entry name" value="BCTERIALGSPG"/>
</dbReference>
<comment type="similarity">
    <text evidence="2 8">Belongs to the N-Me-Phe pilin family.</text>
</comment>
<accession>A0A511QX67</accession>
<dbReference type="GO" id="GO:0015627">
    <property type="term" value="C:type II protein secretion system complex"/>
    <property type="evidence" value="ECO:0007669"/>
    <property type="project" value="InterPro"/>
</dbReference>
<proteinExistence type="inferred from homology"/>
<dbReference type="OrthoDB" id="5918848at2"/>